<evidence type="ECO:0000256" key="5">
    <source>
        <dbReference type="ARBA" id="ARBA00022777"/>
    </source>
</evidence>
<name>A0ABP9NNC1_9PSEU</name>
<feature type="compositionally biased region" description="Pro residues" evidence="9">
    <location>
        <begin position="351"/>
        <end position="360"/>
    </location>
</feature>
<evidence type="ECO:0000256" key="10">
    <source>
        <dbReference type="SAM" id="Phobius"/>
    </source>
</evidence>
<evidence type="ECO:0000256" key="6">
    <source>
        <dbReference type="ARBA" id="ARBA00022840"/>
    </source>
</evidence>
<dbReference type="PANTHER" id="PTHR43289:SF34">
    <property type="entry name" value="SERINE_THREONINE-PROTEIN KINASE YBDM-RELATED"/>
    <property type="match status" value="1"/>
</dbReference>
<feature type="compositionally biased region" description="Low complexity" evidence="9">
    <location>
        <begin position="375"/>
        <end position="396"/>
    </location>
</feature>
<evidence type="ECO:0000256" key="8">
    <source>
        <dbReference type="ARBA" id="ARBA00048679"/>
    </source>
</evidence>
<keyword evidence="5 13" id="KW-0418">Kinase</keyword>
<evidence type="ECO:0000259" key="11">
    <source>
        <dbReference type="PROSITE" id="PS50011"/>
    </source>
</evidence>
<dbReference type="Pfam" id="PF03793">
    <property type="entry name" value="PASTA"/>
    <property type="match status" value="3"/>
</dbReference>
<keyword evidence="14" id="KW-1185">Reference proteome</keyword>
<feature type="domain" description="PASTA" evidence="12">
    <location>
        <begin position="452"/>
        <end position="519"/>
    </location>
</feature>
<dbReference type="CDD" id="cd06577">
    <property type="entry name" value="PASTA_pknB"/>
    <property type="match status" value="3"/>
</dbReference>
<dbReference type="GO" id="GO:0016301">
    <property type="term" value="F:kinase activity"/>
    <property type="evidence" value="ECO:0007669"/>
    <property type="project" value="UniProtKB-KW"/>
</dbReference>
<comment type="catalytic activity">
    <reaction evidence="8">
        <text>L-seryl-[protein] + ATP = O-phospho-L-seryl-[protein] + ADP + H(+)</text>
        <dbReference type="Rhea" id="RHEA:17989"/>
        <dbReference type="Rhea" id="RHEA-COMP:9863"/>
        <dbReference type="Rhea" id="RHEA-COMP:11604"/>
        <dbReference type="ChEBI" id="CHEBI:15378"/>
        <dbReference type="ChEBI" id="CHEBI:29999"/>
        <dbReference type="ChEBI" id="CHEBI:30616"/>
        <dbReference type="ChEBI" id="CHEBI:83421"/>
        <dbReference type="ChEBI" id="CHEBI:456216"/>
        <dbReference type="EC" id="2.7.11.1"/>
    </reaction>
</comment>
<keyword evidence="10" id="KW-0472">Membrane</keyword>
<accession>A0ABP9NNC1</accession>
<dbReference type="NCBIfam" id="NF033483">
    <property type="entry name" value="PknB_PASTA_kin"/>
    <property type="match status" value="1"/>
</dbReference>
<evidence type="ECO:0000259" key="12">
    <source>
        <dbReference type="PROSITE" id="PS51178"/>
    </source>
</evidence>
<evidence type="ECO:0000256" key="3">
    <source>
        <dbReference type="ARBA" id="ARBA00022679"/>
    </source>
</evidence>
<dbReference type="InterPro" id="IPR000719">
    <property type="entry name" value="Prot_kinase_dom"/>
</dbReference>
<keyword evidence="2" id="KW-0723">Serine/threonine-protein kinase</keyword>
<keyword evidence="6" id="KW-0067">ATP-binding</keyword>
<dbReference type="Proteomes" id="UP001500804">
    <property type="component" value="Unassembled WGS sequence"/>
</dbReference>
<evidence type="ECO:0000256" key="4">
    <source>
        <dbReference type="ARBA" id="ARBA00022741"/>
    </source>
</evidence>
<dbReference type="Gene3D" id="3.30.200.20">
    <property type="entry name" value="Phosphorylase Kinase, domain 1"/>
    <property type="match status" value="1"/>
</dbReference>
<evidence type="ECO:0000256" key="7">
    <source>
        <dbReference type="ARBA" id="ARBA00047899"/>
    </source>
</evidence>
<protein>
    <recommendedName>
        <fullName evidence="1">non-specific serine/threonine protein kinase</fullName>
        <ecNumber evidence="1">2.7.11.1</ecNumber>
    </recommendedName>
</protein>
<evidence type="ECO:0000256" key="2">
    <source>
        <dbReference type="ARBA" id="ARBA00022527"/>
    </source>
</evidence>
<feature type="region of interest" description="Disordered" evidence="9">
    <location>
        <begin position="351"/>
        <end position="421"/>
    </location>
</feature>
<keyword evidence="3" id="KW-0808">Transferase</keyword>
<dbReference type="Pfam" id="PF00069">
    <property type="entry name" value="Pkinase"/>
    <property type="match status" value="1"/>
</dbReference>
<dbReference type="SMART" id="SM00740">
    <property type="entry name" value="PASTA"/>
    <property type="match status" value="3"/>
</dbReference>
<comment type="caution">
    <text evidence="13">The sequence shown here is derived from an EMBL/GenBank/DDBJ whole genome shotgun (WGS) entry which is preliminary data.</text>
</comment>
<keyword evidence="10" id="KW-1133">Transmembrane helix</keyword>
<feature type="domain" description="PASTA" evidence="12">
    <location>
        <begin position="590"/>
        <end position="656"/>
    </location>
</feature>
<dbReference type="Gene3D" id="3.30.10.20">
    <property type="match status" value="3"/>
</dbReference>
<dbReference type="SUPFAM" id="SSF54184">
    <property type="entry name" value="Penicillin-binding protein 2x (pbp-2x), c-terminal domain"/>
    <property type="match status" value="1"/>
</dbReference>
<dbReference type="InterPro" id="IPR011009">
    <property type="entry name" value="Kinase-like_dom_sf"/>
</dbReference>
<keyword evidence="10" id="KW-0812">Transmembrane</keyword>
<evidence type="ECO:0000313" key="14">
    <source>
        <dbReference type="Proteomes" id="UP001500804"/>
    </source>
</evidence>
<evidence type="ECO:0000256" key="1">
    <source>
        <dbReference type="ARBA" id="ARBA00012513"/>
    </source>
</evidence>
<dbReference type="InterPro" id="IPR008271">
    <property type="entry name" value="Ser/Thr_kinase_AS"/>
</dbReference>
<proteinExistence type="predicted"/>
<evidence type="ECO:0000256" key="9">
    <source>
        <dbReference type="SAM" id="MobiDB-lite"/>
    </source>
</evidence>
<sequence length="656" mass="68486">MSVPYELMDPGYGLAQPLCDLRDGQGRDVGRQPDNLVHGAIRCHRRAAWEKRKARRYRHRVNAPPAALLDARYRVGSLLARGGMSIVYRGTDTRLDRPVAIKVMDPRLAGDPAFRGRIEREARSAARIDHPNVVDVYDQGAVPSGAGTGLGGDGPLLFLVMELVEGGTLRDVVRARGALGVPAAFAVAEQVLSGLAAAHRLGLVHRDVKPENVLISRSGEVKVADFGLVTASAQAGASTAGMIMGTVAYLSPEQVATGSADARSDVYAAGIMLYELLTGAPPYSGDSAISVAYRHVNSDVPPPSEIAGEVPPELDDLVLRSTRRDPAARPADAAAMLAELHRVAVRLDVPRVPPPVPPPRPVEEQDTVPAGPQRMAPGATAATAVAAAGSTAMSAALPGPGPRGTRALPRPDDGGPAPHVRARRRSRRTFVVGTVIVLVLALLVGVAAWWLGSGRWTAVPSLVGLEATAAQQLLADADLVARVTEAYDDEVADGLVSATDPAPQVELLRGSTVRITVSSGRPTVPDIAPGTPVADAERAVRDAGLTPVHEAGDTDDSDSVPEGAVLRTDPEAGTELRVGEPVTIVVSSGESDTVEVPDVVGKDFDDASDILGELDLDAEGRSAIPFLGRSDGQVVEQRPAPGTTVERGTTVTLVTV</sequence>
<organism evidence="13 14">
    <name type="scientific">Pseudonocardia adelaidensis</name>
    <dbReference type="NCBI Taxonomy" id="648754"/>
    <lineage>
        <taxon>Bacteria</taxon>
        <taxon>Bacillati</taxon>
        <taxon>Actinomycetota</taxon>
        <taxon>Actinomycetes</taxon>
        <taxon>Pseudonocardiales</taxon>
        <taxon>Pseudonocardiaceae</taxon>
        <taxon>Pseudonocardia</taxon>
    </lineage>
</organism>
<dbReference type="SUPFAM" id="SSF56112">
    <property type="entry name" value="Protein kinase-like (PK-like)"/>
    <property type="match status" value="1"/>
</dbReference>
<keyword evidence="4" id="KW-0547">Nucleotide-binding</keyword>
<dbReference type="PROSITE" id="PS50011">
    <property type="entry name" value="PROTEIN_KINASE_DOM"/>
    <property type="match status" value="1"/>
</dbReference>
<dbReference type="SMART" id="SM00220">
    <property type="entry name" value="S_TKc"/>
    <property type="match status" value="1"/>
</dbReference>
<dbReference type="PROSITE" id="PS51178">
    <property type="entry name" value="PASTA"/>
    <property type="match status" value="3"/>
</dbReference>
<dbReference type="CDD" id="cd14014">
    <property type="entry name" value="STKc_PknB_like"/>
    <property type="match status" value="1"/>
</dbReference>
<dbReference type="Gene3D" id="1.10.510.10">
    <property type="entry name" value="Transferase(Phosphotransferase) domain 1"/>
    <property type="match status" value="1"/>
</dbReference>
<comment type="catalytic activity">
    <reaction evidence="7">
        <text>L-threonyl-[protein] + ATP = O-phospho-L-threonyl-[protein] + ADP + H(+)</text>
        <dbReference type="Rhea" id="RHEA:46608"/>
        <dbReference type="Rhea" id="RHEA-COMP:11060"/>
        <dbReference type="Rhea" id="RHEA-COMP:11605"/>
        <dbReference type="ChEBI" id="CHEBI:15378"/>
        <dbReference type="ChEBI" id="CHEBI:30013"/>
        <dbReference type="ChEBI" id="CHEBI:30616"/>
        <dbReference type="ChEBI" id="CHEBI:61977"/>
        <dbReference type="ChEBI" id="CHEBI:456216"/>
        <dbReference type="EC" id="2.7.11.1"/>
    </reaction>
</comment>
<dbReference type="PANTHER" id="PTHR43289">
    <property type="entry name" value="MITOGEN-ACTIVATED PROTEIN KINASE KINASE KINASE 20-RELATED"/>
    <property type="match status" value="1"/>
</dbReference>
<dbReference type="EC" id="2.7.11.1" evidence="1"/>
<feature type="domain" description="Protein kinase" evidence="11">
    <location>
        <begin position="73"/>
        <end position="344"/>
    </location>
</feature>
<dbReference type="InterPro" id="IPR005543">
    <property type="entry name" value="PASTA_dom"/>
</dbReference>
<reference evidence="14" key="1">
    <citation type="journal article" date="2019" name="Int. J. Syst. Evol. Microbiol.">
        <title>The Global Catalogue of Microorganisms (GCM) 10K type strain sequencing project: providing services to taxonomists for standard genome sequencing and annotation.</title>
        <authorList>
            <consortium name="The Broad Institute Genomics Platform"/>
            <consortium name="The Broad Institute Genome Sequencing Center for Infectious Disease"/>
            <person name="Wu L."/>
            <person name="Ma J."/>
        </authorList>
    </citation>
    <scope>NUCLEOTIDE SEQUENCE [LARGE SCALE GENOMIC DNA]</scope>
    <source>
        <strain evidence="14">JCM 18302</strain>
    </source>
</reference>
<dbReference type="PROSITE" id="PS00108">
    <property type="entry name" value="PROTEIN_KINASE_ST"/>
    <property type="match status" value="1"/>
</dbReference>
<dbReference type="EMBL" id="BAABJO010000008">
    <property type="protein sequence ID" value="GAA5119372.1"/>
    <property type="molecule type" value="Genomic_DNA"/>
</dbReference>
<gene>
    <name evidence="13" type="primary">pknB_1</name>
    <name evidence="13" type="ORF">GCM10023320_25000</name>
</gene>
<evidence type="ECO:0000313" key="13">
    <source>
        <dbReference type="EMBL" id="GAA5119372.1"/>
    </source>
</evidence>
<feature type="domain" description="PASTA" evidence="12">
    <location>
        <begin position="520"/>
        <end position="588"/>
    </location>
</feature>
<feature type="transmembrane region" description="Helical" evidence="10">
    <location>
        <begin position="430"/>
        <end position="451"/>
    </location>
</feature>